<organism evidence="1 2">
    <name type="scientific">Stieleria bergensis</name>
    <dbReference type="NCBI Taxonomy" id="2528025"/>
    <lineage>
        <taxon>Bacteria</taxon>
        <taxon>Pseudomonadati</taxon>
        <taxon>Planctomycetota</taxon>
        <taxon>Planctomycetia</taxon>
        <taxon>Pirellulales</taxon>
        <taxon>Pirellulaceae</taxon>
        <taxon>Stieleria</taxon>
    </lineage>
</organism>
<sequence>MSRTPCSLSADAGLAMLTRVWQGNFVCPSVVASASFSGVGCLLNDLFGFQLVNDRIHTLVDGHG</sequence>
<proteinExistence type="predicted"/>
<dbReference type="AlphaFoldDB" id="A0A517SU50"/>
<evidence type="ECO:0000313" key="1">
    <source>
        <dbReference type="EMBL" id="QDT59613.1"/>
    </source>
</evidence>
<accession>A0A517SU50</accession>
<dbReference type="EMBL" id="CP036272">
    <property type="protein sequence ID" value="QDT59613.1"/>
    <property type="molecule type" value="Genomic_DNA"/>
</dbReference>
<keyword evidence="2" id="KW-1185">Reference proteome</keyword>
<dbReference type="Proteomes" id="UP000315003">
    <property type="component" value="Chromosome"/>
</dbReference>
<protein>
    <submittedName>
        <fullName evidence="1">Uncharacterized protein</fullName>
    </submittedName>
</protein>
<evidence type="ECO:0000313" key="2">
    <source>
        <dbReference type="Proteomes" id="UP000315003"/>
    </source>
</evidence>
<name>A0A517SU50_9BACT</name>
<reference evidence="1 2" key="1">
    <citation type="submission" date="2019-02" db="EMBL/GenBank/DDBJ databases">
        <title>Deep-cultivation of Planctomycetes and their phenomic and genomic characterization uncovers novel biology.</title>
        <authorList>
            <person name="Wiegand S."/>
            <person name="Jogler M."/>
            <person name="Boedeker C."/>
            <person name="Pinto D."/>
            <person name="Vollmers J."/>
            <person name="Rivas-Marin E."/>
            <person name="Kohn T."/>
            <person name="Peeters S.H."/>
            <person name="Heuer A."/>
            <person name="Rast P."/>
            <person name="Oberbeckmann S."/>
            <person name="Bunk B."/>
            <person name="Jeske O."/>
            <person name="Meyerdierks A."/>
            <person name="Storesund J.E."/>
            <person name="Kallscheuer N."/>
            <person name="Luecker S."/>
            <person name="Lage O.M."/>
            <person name="Pohl T."/>
            <person name="Merkel B.J."/>
            <person name="Hornburger P."/>
            <person name="Mueller R.-W."/>
            <person name="Bruemmer F."/>
            <person name="Labrenz M."/>
            <person name="Spormann A.M."/>
            <person name="Op den Camp H."/>
            <person name="Overmann J."/>
            <person name="Amann R."/>
            <person name="Jetten M.S.M."/>
            <person name="Mascher T."/>
            <person name="Medema M.H."/>
            <person name="Devos D.P."/>
            <person name="Kaster A.-K."/>
            <person name="Ovreas L."/>
            <person name="Rohde M."/>
            <person name="Galperin M.Y."/>
            <person name="Jogler C."/>
        </authorList>
    </citation>
    <scope>NUCLEOTIDE SEQUENCE [LARGE SCALE GENOMIC DNA]</scope>
    <source>
        <strain evidence="1 2">SV_7m_r</strain>
    </source>
</reference>
<gene>
    <name evidence="1" type="ORF">SV7mr_21220</name>
</gene>